<reference evidence="1" key="1">
    <citation type="journal article" date="2021" name="PeerJ">
        <title>Extensive microbial diversity within the chicken gut microbiome revealed by metagenomics and culture.</title>
        <authorList>
            <person name="Gilroy R."/>
            <person name="Ravi A."/>
            <person name="Getino M."/>
            <person name="Pursley I."/>
            <person name="Horton D.L."/>
            <person name="Alikhan N.F."/>
            <person name="Baker D."/>
            <person name="Gharbi K."/>
            <person name="Hall N."/>
            <person name="Watson M."/>
            <person name="Adriaenssens E.M."/>
            <person name="Foster-Nyarko E."/>
            <person name="Jarju S."/>
            <person name="Secka A."/>
            <person name="Antonio M."/>
            <person name="Oren A."/>
            <person name="Chaudhuri R.R."/>
            <person name="La Ragione R."/>
            <person name="Hildebrand F."/>
            <person name="Pallen M.J."/>
        </authorList>
    </citation>
    <scope>NUCLEOTIDE SEQUENCE</scope>
    <source>
        <strain evidence="1">B5_2728</strain>
    </source>
</reference>
<evidence type="ECO:0000313" key="2">
    <source>
        <dbReference type="Proteomes" id="UP000713596"/>
    </source>
</evidence>
<protein>
    <submittedName>
        <fullName evidence="1">Uncharacterized protein</fullName>
    </submittedName>
</protein>
<dbReference type="AlphaFoldDB" id="A0A948T379"/>
<gene>
    <name evidence="1" type="ORF">H9882_05960</name>
</gene>
<reference evidence="1" key="2">
    <citation type="submission" date="2021-04" db="EMBL/GenBank/DDBJ databases">
        <authorList>
            <person name="Gilroy R."/>
        </authorList>
    </citation>
    <scope>NUCLEOTIDE SEQUENCE</scope>
    <source>
        <strain evidence="1">B5_2728</strain>
    </source>
</reference>
<organism evidence="1 2">
    <name type="scientific">Candidatus Allofournierella pullistercoris</name>
    <dbReference type="NCBI Taxonomy" id="2838597"/>
    <lineage>
        <taxon>Bacteria</taxon>
        <taxon>Bacillati</taxon>
        <taxon>Bacillota</taxon>
        <taxon>Clostridia</taxon>
        <taxon>Eubacteriales</taxon>
        <taxon>Oscillospiraceae</taxon>
        <taxon>Allofournierella</taxon>
    </lineage>
</organism>
<dbReference type="Proteomes" id="UP000713596">
    <property type="component" value="Unassembled WGS sequence"/>
</dbReference>
<accession>A0A948T379</accession>
<comment type="caution">
    <text evidence="1">The sequence shown here is derived from an EMBL/GenBank/DDBJ whole genome shotgun (WGS) entry which is preliminary data.</text>
</comment>
<proteinExistence type="predicted"/>
<evidence type="ECO:0000313" key="1">
    <source>
        <dbReference type="EMBL" id="MBU3806421.1"/>
    </source>
</evidence>
<dbReference type="EMBL" id="JAHLFP010000049">
    <property type="protein sequence ID" value="MBU3806421.1"/>
    <property type="molecule type" value="Genomic_DNA"/>
</dbReference>
<name>A0A948T379_9FIRM</name>
<sequence>MPVVTPSTLQEMRNRQANRRETLNFSYLGHGPKATGFFAKTFQRKPGLYARCTECGYLIPLLVQQEEFCECGNLHMMPNRFVHRLPADEIEIFKSNRG</sequence>